<gene>
    <name evidence="1" type="ORF">RHRU231_450219</name>
</gene>
<sequence length="114" mass="12317">MVNYPARTYPNGTVLTVVRRGEADIHGDRATDSTHTIGPCDIKWLNTSEDTSEGEQIQISGQVTAPAGSDVLSTDAITHPDGRKFRIDGEVTILAPNPFTGWATGVRFVIVHAR</sequence>
<dbReference type="Proteomes" id="UP000042997">
    <property type="component" value="Unassembled WGS sequence"/>
</dbReference>
<accession>A0A098BLH5</accession>
<dbReference type="EMBL" id="CCSD01000056">
    <property type="protein sequence ID" value="CDZ89052.1"/>
    <property type="molecule type" value="Genomic_DNA"/>
</dbReference>
<evidence type="ECO:0000313" key="2">
    <source>
        <dbReference type="Proteomes" id="UP000042997"/>
    </source>
</evidence>
<evidence type="ECO:0008006" key="3">
    <source>
        <dbReference type="Google" id="ProtNLM"/>
    </source>
</evidence>
<organism evidence="1 2">
    <name type="scientific">Rhodococcus ruber</name>
    <dbReference type="NCBI Taxonomy" id="1830"/>
    <lineage>
        <taxon>Bacteria</taxon>
        <taxon>Bacillati</taxon>
        <taxon>Actinomycetota</taxon>
        <taxon>Actinomycetes</taxon>
        <taxon>Mycobacteriales</taxon>
        <taxon>Nocardiaceae</taxon>
        <taxon>Rhodococcus</taxon>
    </lineage>
</organism>
<dbReference type="AlphaFoldDB" id="A0A098BLH5"/>
<reference evidence="1 2" key="1">
    <citation type="journal article" date="2014" name="Genome Announc.">
        <title>Draft Genome Sequence of Propane- and Butane-Oxidizing Actinobacterium Rhodococcus ruber IEGM 231.</title>
        <authorList>
            <person name="Ivshina I.B."/>
            <person name="Kuyukina M.S."/>
            <person name="Krivoruchko A.V."/>
            <person name="Barbe V."/>
            <person name="Fischer C."/>
        </authorList>
    </citation>
    <scope>NUCLEOTIDE SEQUENCE [LARGE SCALE GENOMIC DNA]</scope>
</reference>
<evidence type="ECO:0000313" key="1">
    <source>
        <dbReference type="EMBL" id="CDZ89052.1"/>
    </source>
</evidence>
<protein>
    <recommendedName>
        <fullName evidence="3">Head-to-tail stopper</fullName>
    </recommendedName>
</protein>
<dbReference type="RefSeq" id="WP_269572186.1">
    <property type="nucleotide sequence ID" value="NZ_JAPWIU010000041.1"/>
</dbReference>
<name>A0A098BLH5_9NOCA</name>
<proteinExistence type="predicted"/>